<gene>
    <name evidence="2" type="ORF">RB653_009655</name>
</gene>
<keyword evidence="3" id="KW-1185">Reference proteome</keyword>
<dbReference type="EMBL" id="JAVFKY010000003">
    <property type="protein sequence ID" value="KAK5579966.1"/>
    <property type="molecule type" value="Genomic_DNA"/>
</dbReference>
<protein>
    <submittedName>
        <fullName evidence="2">Uncharacterized protein</fullName>
    </submittedName>
</protein>
<sequence length="83" mass="10082">MKKQVSWMIMMKKQEYQMVDQEVVAVAVVVGVVMILMKKQDYWMVVDEEVVVEVYRYYLNQIDFRIQYLTIQKRINGWCIIII</sequence>
<dbReference type="AlphaFoldDB" id="A0AAN7YVK4"/>
<keyword evidence="1" id="KW-1133">Transmembrane helix</keyword>
<feature type="transmembrane region" description="Helical" evidence="1">
    <location>
        <begin position="21"/>
        <end position="37"/>
    </location>
</feature>
<name>A0AAN7YVK4_9MYCE</name>
<accession>A0AAN7YVK4</accession>
<evidence type="ECO:0000313" key="3">
    <source>
        <dbReference type="Proteomes" id="UP001344447"/>
    </source>
</evidence>
<evidence type="ECO:0000313" key="2">
    <source>
        <dbReference type="EMBL" id="KAK5579966.1"/>
    </source>
</evidence>
<keyword evidence="1" id="KW-0812">Transmembrane</keyword>
<evidence type="ECO:0000256" key="1">
    <source>
        <dbReference type="SAM" id="Phobius"/>
    </source>
</evidence>
<proteinExistence type="predicted"/>
<organism evidence="2 3">
    <name type="scientific">Dictyostelium firmibasis</name>
    <dbReference type="NCBI Taxonomy" id="79012"/>
    <lineage>
        <taxon>Eukaryota</taxon>
        <taxon>Amoebozoa</taxon>
        <taxon>Evosea</taxon>
        <taxon>Eumycetozoa</taxon>
        <taxon>Dictyostelia</taxon>
        <taxon>Dictyosteliales</taxon>
        <taxon>Dictyosteliaceae</taxon>
        <taxon>Dictyostelium</taxon>
    </lineage>
</organism>
<reference evidence="2 3" key="1">
    <citation type="submission" date="2023-11" db="EMBL/GenBank/DDBJ databases">
        <title>Dfirmibasis_genome.</title>
        <authorList>
            <person name="Edelbroek B."/>
            <person name="Kjellin J."/>
            <person name="Jerlstrom-Hultqvist J."/>
            <person name="Soderbom F."/>
        </authorList>
    </citation>
    <scope>NUCLEOTIDE SEQUENCE [LARGE SCALE GENOMIC DNA]</scope>
    <source>
        <strain evidence="2 3">TNS-C-14</strain>
    </source>
</reference>
<keyword evidence="1" id="KW-0472">Membrane</keyword>
<dbReference type="Proteomes" id="UP001344447">
    <property type="component" value="Unassembled WGS sequence"/>
</dbReference>
<comment type="caution">
    <text evidence="2">The sequence shown here is derived from an EMBL/GenBank/DDBJ whole genome shotgun (WGS) entry which is preliminary data.</text>
</comment>